<dbReference type="EMBL" id="UINC01013670">
    <property type="protein sequence ID" value="SVA58901.1"/>
    <property type="molecule type" value="Genomic_DNA"/>
</dbReference>
<name>A0A381X334_9ZZZZ</name>
<dbReference type="AlphaFoldDB" id="A0A381X334"/>
<protein>
    <submittedName>
        <fullName evidence="1">Uncharacterized protein</fullName>
    </submittedName>
</protein>
<evidence type="ECO:0000313" key="1">
    <source>
        <dbReference type="EMBL" id="SVA58901.1"/>
    </source>
</evidence>
<sequence>MSEKIADFSLKHKGNSYSRNAQGQLVSVTNWETEGDMDVYGTVWGSITFLQDIGDANADGGTCSWAGEGFLPDGSKVIGFQEGTWEKSGNHKWKLV</sequence>
<organism evidence="1">
    <name type="scientific">marine metagenome</name>
    <dbReference type="NCBI Taxonomy" id="408172"/>
    <lineage>
        <taxon>unclassified sequences</taxon>
        <taxon>metagenomes</taxon>
        <taxon>ecological metagenomes</taxon>
    </lineage>
</organism>
<reference evidence="1" key="1">
    <citation type="submission" date="2018-05" db="EMBL/GenBank/DDBJ databases">
        <authorList>
            <person name="Lanie J.A."/>
            <person name="Ng W.-L."/>
            <person name="Kazmierczak K.M."/>
            <person name="Andrzejewski T.M."/>
            <person name="Davidsen T.M."/>
            <person name="Wayne K.J."/>
            <person name="Tettelin H."/>
            <person name="Glass J.I."/>
            <person name="Rusch D."/>
            <person name="Podicherti R."/>
            <person name="Tsui H.-C.T."/>
            <person name="Winkler M.E."/>
        </authorList>
    </citation>
    <scope>NUCLEOTIDE SEQUENCE</scope>
</reference>
<feature type="non-terminal residue" evidence="1">
    <location>
        <position position="96"/>
    </location>
</feature>
<proteinExistence type="predicted"/>
<gene>
    <name evidence="1" type="ORF">METZ01_LOCUS111755</name>
</gene>
<accession>A0A381X334</accession>